<evidence type="ECO:0000313" key="2">
    <source>
        <dbReference type="EMBL" id="KAA5535616.1"/>
    </source>
</evidence>
<evidence type="ECO:0000259" key="1">
    <source>
        <dbReference type="Pfam" id="PF20041"/>
    </source>
</evidence>
<dbReference type="Gene3D" id="2.180.10.10">
    <property type="entry name" value="RHS repeat-associated core"/>
    <property type="match status" value="1"/>
</dbReference>
<proteinExistence type="predicted"/>
<dbReference type="InterPro" id="IPR045619">
    <property type="entry name" value="DUF6443"/>
</dbReference>
<keyword evidence="3" id="KW-1185">Reference proteome</keyword>
<evidence type="ECO:0000313" key="3">
    <source>
        <dbReference type="Proteomes" id="UP000325141"/>
    </source>
</evidence>
<dbReference type="AlphaFoldDB" id="A0A5M6CKR4"/>
<gene>
    <name evidence="2" type="ORF">F0460_07495</name>
</gene>
<reference evidence="2 3" key="1">
    <citation type="submission" date="2019-09" db="EMBL/GenBank/DDBJ databases">
        <title>Genome sequence and assembly of Flavobacterium sp.</title>
        <authorList>
            <person name="Chhetri G."/>
        </authorList>
    </citation>
    <scope>NUCLEOTIDE SEQUENCE [LARGE SCALE GENOMIC DNA]</scope>
    <source>
        <strain evidence="2 3">SNL9</strain>
    </source>
</reference>
<accession>A0A5M6CKR4</accession>
<dbReference type="Proteomes" id="UP000325141">
    <property type="component" value="Unassembled WGS sequence"/>
</dbReference>
<comment type="caution">
    <text evidence="2">The sequence shown here is derived from an EMBL/GenBank/DDBJ whole genome shotgun (WGS) entry which is preliminary data.</text>
</comment>
<protein>
    <recommendedName>
        <fullName evidence="1">DUF6443 domain-containing protein</fullName>
    </recommendedName>
</protein>
<organism evidence="2 3">
    <name type="scientific">Paenimyroides baculatum</name>
    <dbReference type="NCBI Taxonomy" id="2608000"/>
    <lineage>
        <taxon>Bacteria</taxon>
        <taxon>Pseudomonadati</taxon>
        <taxon>Bacteroidota</taxon>
        <taxon>Flavobacteriia</taxon>
        <taxon>Flavobacteriales</taxon>
        <taxon>Flavobacteriaceae</taxon>
        <taxon>Paenimyroides</taxon>
    </lineage>
</organism>
<dbReference type="Pfam" id="PF20041">
    <property type="entry name" value="DUF6443"/>
    <property type="match status" value="1"/>
</dbReference>
<sequence length="1134" mass="129631">MNTVMNNFRIILTNLFVLLPFVLIAQTEKNFIVEKNYLKAKNSTSSNSSDFNTNISYFDGLGRKIQQIETDEYNNLVTNYEYDENNAILKEYLPHTAPSDNIEYVSNFNQILQSEYNFSNPYNKNRYEKANYKLLEQGFPGEAWNMDKTLSHTLKNEYHFNTVNEVKKYVVTNSISSLIVTNEISVSGFYSGNVLRKEIQKNENWTPQDQKNNTTELFFNEYNSIVLSRVFSNNLIHDTYYVYNDANKIVAVLPPMSEGDVSPVSLEKWCYLYNYDNQGRLVEKKLPQKEWEYLVYDKKGRVVMAGPVYNPFGDGTRGWLVSKYDVLGRVIYTGFYPANIFSRVERNSLAANNFTAESKSATNNIIDGITTRYTNTSFPTNIKLLTLNYYDDYNYPNAPTSFPIILGQQVNTMVKGQQTGTWNRILTTPQSIAGNLSYNFYDAKYRVIRNYAQNHLGGYTQIDTQLNFTGTPAKTVTSQKQNNSAALLTVANEYTYDRRNRLIGQTQQIGSGQFENIVLNAYDSYGRLNNKKVGGTVSVPLQDIGYRYNSRGWLTSVNTVQNLGLGSAGDKYGLFNYAIAYDGVFNGDTSKPQYNGNISSVIWRTESDNIIRGYGYDYDHLNRLNYASQLQAVGSYFINYYRDGQFAEDLTYDKNGNILSLKRYGMVDIDQPDKIDDLTYLYEGNQLQSVTDSSSPTTSIGFQDGNKVGDDYIYDTLGNIITDKNKSISSISYNHLNLPYQVAFSNGGNIKFTYDSSGIRLSKKVQPNGGALITTDYMNGFQYENGTLQFFPHTEGYVKRNTDNTYLYVYQYKDHLGNIRLSYGDVDGNGIVDPVNEILEENNYYPFGLKHKGYNEVVNSKRSEAAEKYKFQEQERNEELGLNWDSFKWRNYDYTIGRFMNIDPLSEKYNYQSHYNFSENRVVDGRELEGLEWASIHNEDGTTTLQLTIQLYNDAELSKRQLETFKDNISKSFSETYAKHGYSAELIINDTSEPKGDMLVYAIDNRDTKVNEKEGTIEYKGGYATSFNTQKNMFAVSAKINGKMQSKDRYTRTFNHEAGHTGGLQHPWDPSNPVDAILQGGANKVSKERTDLIKNNLMNSDANPIDSYKPARGSDLLLQQLDLINNNILWQTKK</sequence>
<feature type="domain" description="DUF6443" evidence="1">
    <location>
        <begin position="39"/>
        <end position="159"/>
    </location>
</feature>
<name>A0A5M6CKR4_9FLAO</name>
<dbReference type="EMBL" id="VWSG01000004">
    <property type="protein sequence ID" value="KAA5535616.1"/>
    <property type="molecule type" value="Genomic_DNA"/>
</dbReference>
<dbReference type="RefSeq" id="WP_150011820.1">
    <property type="nucleotide sequence ID" value="NZ_VWSG01000004.1"/>
</dbReference>